<dbReference type="AlphaFoldDB" id="A0AAW9PR83"/>
<dbReference type="Proteomes" id="UP001333818">
    <property type="component" value="Unassembled WGS sequence"/>
</dbReference>
<protein>
    <submittedName>
        <fullName evidence="1">XisI protein</fullName>
    </submittedName>
</protein>
<accession>A0AAW9PR83</accession>
<dbReference type="InterPro" id="IPR035943">
    <property type="entry name" value="XisI-like_sf"/>
</dbReference>
<dbReference type="EMBL" id="JAZBJZ010000019">
    <property type="protein sequence ID" value="MEE3716452.1"/>
    <property type="molecule type" value="Genomic_DNA"/>
</dbReference>
<dbReference type="Gene3D" id="3.30.310.110">
    <property type="entry name" value="XisI-like"/>
    <property type="match status" value="1"/>
</dbReference>
<organism evidence="1 2">
    <name type="scientific">Tumidithrix elongata BACA0141</name>
    <dbReference type="NCBI Taxonomy" id="2716417"/>
    <lineage>
        <taxon>Bacteria</taxon>
        <taxon>Bacillati</taxon>
        <taxon>Cyanobacteriota</taxon>
        <taxon>Cyanophyceae</taxon>
        <taxon>Pseudanabaenales</taxon>
        <taxon>Pseudanabaenaceae</taxon>
        <taxon>Tumidithrix</taxon>
        <taxon>Tumidithrix elongata</taxon>
    </lineage>
</organism>
<dbReference type="RefSeq" id="WP_330482881.1">
    <property type="nucleotide sequence ID" value="NZ_JAZBJZ010000019.1"/>
</dbReference>
<evidence type="ECO:0000313" key="2">
    <source>
        <dbReference type="Proteomes" id="UP001333818"/>
    </source>
</evidence>
<keyword evidence="2" id="KW-1185">Reference proteome</keyword>
<dbReference type="InterPro" id="IPR014968">
    <property type="entry name" value="XisI"/>
</dbReference>
<sequence>MDRLDRYRQIIRTVLKPYTDIRYANVNVKNRSAFDTETDQYIILSEGWDKLQHLHGVLIHVEIIDSKVWIQVDGTEDGIAQELLQSGVPKEDIVLGFHEPSIRPLTGFAVA</sequence>
<proteinExistence type="predicted"/>
<evidence type="ECO:0000313" key="1">
    <source>
        <dbReference type="EMBL" id="MEE3716452.1"/>
    </source>
</evidence>
<dbReference type="CDD" id="cd16382">
    <property type="entry name" value="XisI-like"/>
    <property type="match status" value="1"/>
</dbReference>
<dbReference type="Pfam" id="PF08869">
    <property type="entry name" value="XisI"/>
    <property type="match status" value="1"/>
</dbReference>
<name>A0AAW9PR83_9CYAN</name>
<gene>
    <name evidence="1" type="ORF">V2H45_06820</name>
</gene>
<comment type="caution">
    <text evidence="1">The sequence shown here is derived from an EMBL/GenBank/DDBJ whole genome shotgun (WGS) entry which is preliminary data.</text>
</comment>
<dbReference type="SUPFAM" id="SSF143847">
    <property type="entry name" value="XisI-like"/>
    <property type="match status" value="1"/>
</dbReference>
<reference evidence="1" key="1">
    <citation type="submission" date="2024-01" db="EMBL/GenBank/DDBJ databases">
        <title>Bank of Algae and Cyanobacteria of the Azores (BACA) strain genomes.</title>
        <authorList>
            <person name="Luz R."/>
            <person name="Cordeiro R."/>
            <person name="Fonseca A."/>
            <person name="Goncalves V."/>
        </authorList>
    </citation>
    <scope>NUCLEOTIDE SEQUENCE</scope>
    <source>
        <strain evidence="1">BACA0141</strain>
    </source>
</reference>